<dbReference type="Gene3D" id="3.40.33.10">
    <property type="entry name" value="CAP"/>
    <property type="match status" value="1"/>
</dbReference>
<proteinExistence type="predicted"/>
<feature type="domain" description="SCP" evidence="2">
    <location>
        <begin position="51"/>
        <end position="175"/>
    </location>
</feature>
<feature type="chain" id="PRO_5038492683" evidence="1">
    <location>
        <begin position="24"/>
        <end position="298"/>
    </location>
</feature>
<dbReference type="Pfam" id="PF00188">
    <property type="entry name" value="CAP"/>
    <property type="match status" value="1"/>
</dbReference>
<dbReference type="Proteomes" id="UP000380386">
    <property type="component" value="Unassembled WGS sequence"/>
</dbReference>
<protein>
    <submittedName>
        <fullName evidence="3">CAP domain-containing protein</fullName>
    </submittedName>
</protein>
<gene>
    <name evidence="3" type="ORF">FHL02_03495</name>
</gene>
<evidence type="ECO:0000313" key="3">
    <source>
        <dbReference type="EMBL" id="MQS52080.1"/>
    </source>
</evidence>
<dbReference type="EMBL" id="VDFM01000003">
    <property type="protein sequence ID" value="MQS52080.1"/>
    <property type="molecule type" value="Genomic_DNA"/>
</dbReference>
<feature type="signal peptide" evidence="1">
    <location>
        <begin position="1"/>
        <end position="23"/>
    </location>
</feature>
<dbReference type="AlphaFoldDB" id="A0A5P0ZG99"/>
<dbReference type="PANTHER" id="PTHR31157">
    <property type="entry name" value="SCP DOMAIN-CONTAINING PROTEIN"/>
    <property type="match status" value="1"/>
</dbReference>
<name>A0A5P0ZG99_9LACO</name>
<dbReference type="RefSeq" id="WP_153382392.1">
    <property type="nucleotide sequence ID" value="NZ_VDFM01000003.1"/>
</dbReference>
<accession>A0A5P0ZG99</accession>
<evidence type="ECO:0000256" key="1">
    <source>
        <dbReference type="SAM" id="SignalP"/>
    </source>
</evidence>
<dbReference type="PANTHER" id="PTHR31157:SF1">
    <property type="entry name" value="SCP DOMAIN-CONTAINING PROTEIN"/>
    <property type="match status" value="1"/>
</dbReference>
<dbReference type="CDD" id="cd05379">
    <property type="entry name" value="CAP_bacterial"/>
    <property type="match status" value="1"/>
</dbReference>
<dbReference type="InterPro" id="IPR014044">
    <property type="entry name" value="CAP_dom"/>
</dbReference>
<evidence type="ECO:0000259" key="2">
    <source>
        <dbReference type="Pfam" id="PF00188"/>
    </source>
</evidence>
<dbReference type="SUPFAM" id="SSF55797">
    <property type="entry name" value="PR-1-like"/>
    <property type="match status" value="1"/>
</dbReference>
<keyword evidence="1" id="KW-0732">Signal</keyword>
<sequence>MNNRMKIALTATAVMLLASPVISVGVTSPSNVQTAQAATADQVPAIQSAILNELNNLRAQNGLSPVTEVSPLVNLAANRASHLSAMGALDHHAGYNYKDGAPYTAVAGENIGYWYNSSITDPTEIAKQIITNLYDDNGIATFGHRKNMLNPYFTHVGIGVTINPSNGYIFYTQEFGTMSNEITANVNAVRNYSAYTGAVGLSSEFPTKFDPSISSSSTNTNTSSNSVYPGATKINAIITPVRLTTLYTSPAGKKSNRSIAGNTSWYTDQVFIDGQGNHWYRVSTSEWAEVNDGNLQNL</sequence>
<dbReference type="InterPro" id="IPR035940">
    <property type="entry name" value="CAP_sf"/>
</dbReference>
<comment type="caution">
    <text evidence="3">The sequence shown here is derived from an EMBL/GenBank/DDBJ whole genome shotgun (WGS) entry which is preliminary data.</text>
</comment>
<reference evidence="3 4" key="1">
    <citation type="journal article" date="2019" name="Syst. Appl. Microbiol.">
        <title>Polyphasic characterization of two novel Lactobacillus spp. isolated from blown salami packages: Description of Lactobacillus halodurans sp. nov. and Lactobacillus salsicarnum sp. nov.</title>
        <authorList>
            <person name="Schuster J.A."/>
            <person name="Klingl A."/>
            <person name="Vogel R.F."/>
            <person name="Ehrmann M.A."/>
        </authorList>
    </citation>
    <scope>NUCLEOTIDE SEQUENCE [LARGE SCALE GENOMIC DNA]</scope>
    <source>
        <strain evidence="3 4">TMW 1.2118</strain>
    </source>
</reference>
<evidence type="ECO:0000313" key="4">
    <source>
        <dbReference type="Proteomes" id="UP000380386"/>
    </source>
</evidence>
<dbReference type="OrthoDB" id="2325057at2"/>
<organism evidence="3 4">
    <name type="scientific">Companilactobacillus mishanensis</name>
    <dbReference type="NCBI Taxonomy" id="2486008"/>
    <lineage>
        <taxon>Bacteria</taxon>
        <taxon>Bacillati</taxon>
        <taxon>Bacillota</taxon>
        <taxon>Bacilli</taxon>
        <taxon>Lactobacillales</taxon>
        <taxon>Lactobacillaceae</taxon>
        <taxon>Companilactobacillus</taxon>
    </lineage>
</organism>